<comment type="subcellular location">
    <subcellularLocation>
        <location evidence="1">Cell membrane</location>
    </subcellularLocation>
</comment>
<evidence type="ECO:0000256" key="6">
    <source>
        <dbReference type="ARBA" id="ARBA00022989"/>
    </source>
</evidence>
<feature type="transmembrane region" description="Helical" evidence="8">
    <location>
        <begin position="12"/>
        <end position="33"/>
    </location>
</feature>
<dbReference type="AlphaFoldDB" id="A0A1G1W1W7"/>
<evidence type="ECO:0000313" key="10">
    <source>
        <dbReference type="EMBL" id="OGY21669.1"/>
    </source>
</evidence>
<dbReference type="GO" id="GO:0005886">
    <property type="term" value="C:plasma membrane"/>
    <property type="evidence" value="ECO:0007669"/>
    <property type="project" value="UniProtKB-SubCell"/>
</dbReference>
<evidence type="ECO:0000256" key="3">
    <source>
        <dbReference type="ARBA" id="ARBA00022475"/>
    </source>
</evidence>
<dbReference type="STRING" id="1802591.A2113_03880"/>
<gene>
    <name evidence="10" type="ORF">A2113_03880</name>
</gene>
<proteinExistence type="inferred from homology"/>
<protein>
    <recommendedName>
        <fullName evidence="9">Bacterial sugar transferase domain-containing protein</fullName>
    </recommendedName>
</protein>
<comment type="similarity">
    <text evidence="2">Belongs to the bacterial sugar transferase family.</text>
</comment>
<dbReference type="PANTHER" id="PTHR30576">
    <property type="entry name" value="COLANIC BIOSYNTHESIS UDP-GLUCOSE LIPID CARRIER TRANSFERASE"/>
    <property type="match status" value="1"/>
</dbReference>
<evidence type="ECO:0000313" key="11">
    <source>
        <dbReference type="Proteomes" id="UP000176299"/>
    </source>
</evidence>
<keyword evidence="7 8" id="KW-0472">Membrane</keyword>
<evidence type="ECO:0000256" key="7">
    <source>
        <dbReference type="ARBA" id="ARBA00023136"/>
    </source>
</evidence>
<evidence type="ECO:0000256" key="4">
    <source>
        <dbReference type="ARBA" id="ARBA00022679"/>
    </source>
</evidence>
<keyword evidence="3" id="KW-1003">Cell membrane</keyword>
<dbReference type="Proteomes" id="UP000176299">
    <property type="component" value="Unassembled WGS sequence"/>
</dbReference>
<name>A0A1G1W1W7_9BACT</name>
<evidence type="ECO:0000256" key="1">
    <source>
        <dbReference type="ARBA" id="ARBA00004236"/>
    </source>
</evidence>
<feature type="domain" description="Bacterial sugar transferase" evidence="9">
    <location>
        <begin position="7"/>
        <end position="209"/>
    </location>
</feature>
<evidence type="ECO:0000256" key="5">
    <source>
        <dbReference type="ARBA" id="ARBA00022692"/>
    </source>
</evidence>
<keyword evidence="5 8" id="KW-0812">Transmembrane</keyword>
<evidence type="ECO:0000256" key="8">
    <source>
        <dbReference type="SAM" id="Phobius"/>
    </source>
</evidence>
<keyword evidence="4" id="KW-0808">Transferase</keyword>
<reference evidence="10 11" key="1">
    <citation type="journal article" date="2016" name="Nat. Commun.">
        <title>Thousands of microbial genomes shed light on interconnected biogeochemical processes in an aquifer system.</title>
        <authorList>
            <person name="Anantharaman K."/>
            <person name="Brown C.T."/>
            <person name="Hug L.A."/>
            <person name="Sharon I."/>
            <person name="Castelle C.J."/>
            <person name="Probst A.J."/>
            <person name="Thomas B.C."/>
            <person name="Singh A."/>
            <person name="Wilkins M.J."/>
            <person name="Karaoz U."/>
            <person name="Brodie E.L."/>
            <person name="Williams K.H."/>
            <person name="Hubbard S.S."/>
            <person name="Banfield J.F."/>
        </authorList>
    </citation>
    <scope>NUCLEOTIDE SEQUENCE [LARGE SCALE GENOMIC DNA]</scope>
</reference>
<dbReference type="InterPro" id="IPR003362">
    <property type="entry name" value="Bact_transf"/>
</dbReference>
<accession>A0A1G1W1W7</accession>
<evidence type="ECO:0000256" key="2">
    <source>
        <dbReference type="ARBA" id="ARBA00006464"/>
    </source>
</evidence>
<organism evidence="10 11">
    <name type="scientific">Candidatus Woykebacteria bacterium GWA1_44_8</name>
    <dbReference type="NCBI Taxonomy" id="1802591"/>
    <lineage>
        <taxon>Bacteria</taxon>
        <taxon>Candidatus Woykeibacteriota</taxon>
    </lineage>
</organism>
<dbReference type="GO" id="GO:0016780">
    <property type="term" value="F:phosphotransferase activity, for other substituted phosphate groups"/>
    <property type="evidence" value="ECO:0007669"/>
    <property type="project" value="TreeGrafter"/>
</dbReference>
<comment type="caution">
    <text evidence="10">The sequence shown here is derived from an EMBL/GenBank/DDBJ whole genome shotgun (WGS) entry which is preliminary data.</text>
</comment>
<dbReference type="EMBL" id="MHCN01000011">
    <property type="protein sequence ID" value="OGY21669.1"/>
    <property type="molecule type" value="Genomic_DNA"/>
</dbReference>
<keyword evidence="6 8" id="KW-1133">Transmembrane helix</keyword>
<dbReference type="PANTHER" id="PTHR30576:SF4">
    <property type="entry name" value="UNDECAPRENYL-PHOSPHATE GALACTOSE PHOSPHOTRANSFERASE"/>
    <property type="match status" value="1"/>
</dbReference>
<dbReference type="Pfam" id="PF02397">
    <property type="entry name" value="Bac_transf"/>
    <property type="match status" value="1"/>
</dbReference>
<evidence type="ECO:0000259" key="9">
    <source>
        <dbReference type="Pfam" id="PF02397"/>
    </source>
</evidence>
<sequence>MWYFFIKRVMDFSGALIGLIVTAPLFLIIVIAIKLESDGPIFADIPERVGKEGKIFRMFKFRSMIKEAHNLLRSDPKFKKIYKQYKKNSFKVKTDTDPRITEVGRFLRKTSLDELPQLINVLKGEMSLVGPRAFHTDELTEQQKRFPETKTLVNKLLTVKPGLTGPWQVSGRSAIDFPERVKLDAGYAESESFLLDFKILLKTIPAVFKGEGN</sequence>